<keyword evidence="2" id="KW-0489">Methyltransferase</keyword>
<dbReference type="SUPFAM" id="SSF53335">
    <property type="entry name" value="S-adenosyl-L-methionine-dependent methyltransferases"/>
    <property type="match status" value="1"/>
</dbReference>
<sequence>MTVPDPGSIANFNRIADRYDRHPGQLGCRRADPQVLDAAGDRQPRTVLDVGCGTGRLLAQVAQRWPRAALIGADPAAEMVRFAQTKLPAATLVVAGAESLPLPTGSVDLVLSTTSFGHWRDQLAGLREIRRVLHPQGRFVLAEHTPPPDWLRPVLRLLGELPNHHREPRVRAMFAEAGLRTVQTGRARGGLLVAVAEPA</sequence>
<evidence type="ECO:0000313" key="2">
    <source>
        <dbReference type="EMBL" id="MBO4207813.1"/>
    </source>
</evidence>
<dbReference type="Pfam" id="PF08241">
    <property type="entry name" value="Methyltransf_11"/>
    <property type="match status" value="1"/>
</dbReference>
<dbReference type="InterPro" id="IPR013216">
    <property type="entry name" value="Methyltransf_11"/>
</dbReference>
<dbReference type="PANTHER" id="PTHR43591:SF24">
    <property type="entry name" value="2-METHOXY-6-POLYPRENYL-1,4-BENZOQUINOL METHYLASE, MITOCHONDRIAL"/>
    <property type="match status" value="1"/>
</dbReference>
<proteinExistence type="predicted"/>
<evidence type="ECO:0000259" key="1">
    <source>
        <dbReference type="Pfam" id="PF08241"/>
    </source>
</evidence>
<dbReference type="GO" id="GO:0032259">
    <property type="term" value="P:methylation"/>
    <property type="evidence" value="ECO:0007669"/>
    <property type="project" value="UniProtKB-KW"/>
</dbReference>
<name>A0ABS3VTY0_MICEH</name>
<dbReference type="CDD" id="cd02440">
    <property type="entry name" value="AdoMet_MTases"/>
    <property type="match status" value="1"/>
</dbReference>
<organism evidence="2 3">
    <name type="scientific">Micromonospora echinofusca</name>
    <dbReference type="NCBI Taxonomy" id="47858"/>
    <lineage>
        <taxon>Bacteria</taxon>
        <taxon>Bacillati</taxon>
        <taxon>Actinomycetota</taxon>
        <taxon>Actinomycetes</taxon>
        <taxon>Micromonosporales</taxon>
        <taxon>Micromonosporaceae</taxon>
        <taxon>Micromonospora</taxon>
    </lineage>
</organism>
<comment type="caution">
    <text evidence="2">The sequence shown here is derived from an EMBL/GenBank/DDBJ whole genome shotgun (WGS) entry which is preliminary data.</text>
</comment>
<reference evidence="2 3" key="1">
    <citation type="submission" date="2019-12" db="EMBL/GenBank/DDBJ databases">
        <title>Whole genome sequencing of endophytic Actinobacterium Micromonospora sp. MPMI6T.</title>
        <authorList>
            <person name="Evv R."/>
            <person name="Podile A.R."/>
        </authorList>
    </citation>
    <scope>NUCLEOTIDE SEQUENCE [LARGE SCALE GENOMIC DNA]</scope>
    <source>
        <strain evidence="2 3">MPMI6</strain>
    </source>
</reference>
<gene>
    <name evidence="2" type="ORF">GSF22_17640</name>
</gene>
<dbReference type="InterPro" id="IPR029063">
    <property type="entry name" value="SAM-dependent_MTases_sf"/>
</dbReference>
<dbReference type="Proteomes" id="UP000823521">
    <property type="component" value="Unassembled WGS sequence"/>
</dbReference>
<keyword evidence="3" id="KW-1185">Reference proteome</keyword>
<keyword evidence="2" id="KW-0808">Transferase</keyword>
<dbReference type="EMBL" id="WVUH01000147">
    <property type="protein sequence ID" value="MBO4207813.1"/>
    <property type="molecule type" value="Genomic_DNA"/>
</dbReference>
<dbReference type="Gene3D" id="3.40.50.150">
    <property type="entry name" value="Vaccinia Virus protein VP39"/>
    <property type="match status" value="1"/>
</dbReference>
<dbReference type="PANTHER" id="PTHR43591">
    <property type="entry name" value="METHYLTRANSFERASE"/>
    <property type="match status" value="1"/>
</dbReference>
<dbReference type="GO" id="GO:0008168">
    <property type="term" value="F:methyltransferase activity"/>
    <property type="evidence" value="ECO:0007669"/>
    <property type="project" value="UniProtKB-KW"/>
</dbReference>
<accession>A0ABS3VTY0</accession>
<feature type="domain" description="Methyltransferase type 11" evidence="1">
    <location>
        <begin position="48"/>
        <end position="141"/>
    </location>
</feature>
<protein>
    <submittedName>
        <fullName evidence="2">Methyltransferase domain-containing protein</fullName>
    </submittedName>
</protein>
<dbReference type="RefSeq" id="WP_208814726.1">
    <property type="nucleotide sequence ID" value="NZ_WVUH01000147.1"/>
</dbReference>
<evidence type="ECO:0000313" key="3">
    <source>
        <dbReference type="Proteomes" id="UP000823521"/>
    </source>
</evidence>